<feature type="domain" description="Amidohydrolase-related" evidence="6">
    <location>
        <begin position="93"/>
        <end position="232"/>
    </location>
</feature>
<dbReference type="PANTHER" id="PTHR11647">
    <property type="entry name" value="HYDRANTOINASE/DIHYDROPYRIMIDINASE FAMILY MEMBER"/>
    <property type="match status" value="1"/>
</dbReference>
<evidence type="ECO:0000313" key="8">
    <source>
        <dbReference type="EMBL" id="KAJ6847649.1"/>
    </source>
</evidence>
<dbReference type="GO" id="GO:0006208">
    <property type="term" value="P:pyrimidine nucleobase catabolic process"/>
    <property type="evidence" value="ECO:0007669"/>
    <property type="project" value="TreeGrafter"/>
</dbReference>
<dbReference type="Proteomes" id="UP001140949">
    <property type="component" value="Unassembled WGS sequence"/>
</dbReference>
<evidence type="ECO:0000259" key="6">
    <source>
        <dbReference type="Pfam" id="PF01979"/>
    </source>
</evidence>
<comment type="cofactor">
    <cofactor evidence="1">
        <name>Zn(2+)</name>
        <dbReference type="ChEBI" id="CHEBI:29105"/>
    </cofactor>
</comment>
<reference evidence="7" key="2">
    <citation type="submission" date="2023-04" db="EMBL/GenBank/DDBJ databases">
        <authorList>
            <person name="Bruccoleri R.E."/>
            <person name="Oakeley E.J."/>
            <person name="Faust A.-M."/>
            <person name="Dessus-Babus S."/>
            <person name="Altorfer M."/>
            <person name="Burckhardt D."/>
            <person name="Oertli M."/>
            <person name="Naumann U."/>
            <person name="Petersen F."/>
            <person name="Wong J."/>
        </authorList>
    </citation>
    <scope>NUCLEOTIDE SEQUENCE</scope>
    <source>
        <strain evidence="7">GSM-AAB239-AS_SAM_17_03QT</strain>
        <tissue evidence="7">Leaf</tissue>
    </source>
</reference>
<evidence type="ECO:0000256" key="2">
    <source>
        <dbReference type="ARBA" id="ARBA00008829"/>
    </source>
</evidence>
<proteinExistence type="inferred from homology"/>
<evidence type="ECO:0000256" key="4">
    <source>
        <dbReference type="ARBA" id="ARBA00039113"/>
    </source>
</evidence>
<accession>A0AAX6E9Y8</accession>
<evidence type="ECO:0000313" key="7">
    <source>
        <dbReference type="EMBL" id="KAJ6800947.1"/>
    </source>
</evidence>
<keyword evidence="9" id="KW-1185">Reference proteome</keyword>
<evidence type="ECO:0000256" key="5">
    <source>
        <dbReference type="SAM" id="SignalP"/>
    </source>
</evidence>
<name>A0AAX6E9Y8_IRIPA</name>
<dbReference type="Gene3D" id="3.20.20.140">
    <property type="entry name" value="Metal-dependent hydrolases"/>
    <property type="match status" value="1"/>
</dbReference>
<dbReference type="InterPro" id="IPR032466">
    <property type="entry name" value="Metal_Hydrolase"/>
</dbReference>
<reference evidence="7" key="1">
    <citation type="journal article" date="2023" name="GigaByte">
        <title>Genome assembly of the bearded iris, Iris pallida Lam.</title>
        <authorList>
            <person name="Bruccoleri R.E."/>
            <person name="Oakeley E.J."/>
            <person name="Faust A.M.E."/>
            <person name="Altorfer M."/>
            <person name="Dessus-Babus S."/>
            <person name="Burckhardt D."/>
            <person name="Oertli M."/>
            <person name="Naumann U."/>
            <person name="Petersen F."/>
            <person name="Wong J."/>
        </authorList>
    </citation>
    <scope>NUCLEOTIDE SEQUENCE</scope>
    <source>
        <strain evidence="7">GSM-AAB239-AS_SAM_17_03QT</strain>
    </source>
</reference>
<feature type="chain" id="PRO_5044718648" description="dihydropyrimidinase" evidence="5">
    <location>
        <begin position="23"/>
        <end position="375"/>
    </location>
</feature>
<feature type="signal peptide" evidence="5">
    <location>
        <begin position="1"/>
        <end position="22"/>
    </location>
</feature>
<dbReference type="GO" id="GO:0004157">
    <property type="term" value="F:dihydropyrimidinase activity"/>
    <property type="evidence" value="ECO:0007669"/>
    <property type="project" value="UniProtKB-EC"/>
</dbReference>
<dbReference type="FunFam" id="3.20.20.140:FF:000174">
    <property type="entry name" value="Dihydropyrimidinase-related protein 2"/>
    <property type="match status" value="1"/>
</dbReference>
<dbReference type="EC" id="3.5.2.2" evidence="4"/>
<comment type="similarity">
    <text evidence="2">Belongs to the metallo-dependent hydrolases superfamily. Hydantoinase/dihydropyrimidinase family.</text>
</comment>
<dbReference type="Pfam" id="PF01979">
    <property type="entry name" value="Amidohydro_1"/>
    <property type="match status" value="1"/>
</dbReference>
<sequence length="375" mass="41128">MAPWSDSFRFSCFLVLVSLSLSLSTQNEGFCGFGRDSEFSSASGKILIKGGTVVNAHHKEVADVYIENGVIVSVRPNIKVSDDVTILDATGKYVMPGGIDPHTHLEMDFMGTQTIDDYFTGQAAALAGGTTMHIDFVIPVDGSLSAGFDLYVEKAKKSVMDYGFHMAITKWDETVSKEMEIMVKENGINSFKFFMAYKGSLMINDDLLLEGFEKCKSLGALAMVHAENGDAVAKGQHNMIDLGITGPEGHALSRPPVLEGEATARAIRLASFVNAPLYVVHVMSIDAMEEIARAKKSGQRVVGEPVVSGLILDDSWLWNSDFKIAAKQEPDVCHESSDQEIRTWQSPSSCTFNRNFAACWNRSLYIQLHTESSWN</sequence>
<dbReference type="InterPro" id="IPR050378">
    <property type="entry name" value="Metallo-dep_Hydrolases_sf"/>
</dbReference>
<dbReference type="SUPFAM" id="SSF51556">
    <property type="entry name" value="Metallo-dependent hydrolases"/>
    <property type="match status" value="1"/>
</dbReference>
<evidence type="ECO:0000256" key="3">
    <source>
        <dbReference type="ARBA" id="ARBA00036696"/>
    </source>
</evidence>
<evidence type="ECO:0000256" key="1">
    <source>
        <dbReference type="ARBA" id="ARBA00001947"/>
    </source>
</evidence>
<dbReference type="PANTHER" id="PTHR11647:SF1">
    <property type="entry name" value="COLLAPSIN RESPONSE MEDIATOR PROTEIN"/>
    <property type="match status" value="1"/>
</dbReference>
<dbReference type="SUPFAM" id="SSF51338">
    <property type="entry name" value="Composite domain of metallo-dependent hydrolases"/>
    <property type="match status" value="1"/>
</dbReference>
<protein>
    <recommendedName>
        <fullName evidence="4">dihydropyrimidinase</fullName>
        <ecNumber evidence="4">3.5.2.2</ecNumber>
    </recommendedName>
</protein>
<evidence type="ECO:0000313" key="9">
    <source>
        <dbReference type="Proteomes" id="UP001140949"/>
    </source>
</evidence>
<dbReference type="EMBL" id="JANAVB010038613">
    <property type="protein sequence ID" value="KAJ6800947.1"/>
    <property type="molecule type" value="Genomic_DNA"/>
</dbReference>
<dbReference type="EMBL" id="JANAVB010005020">
    <property type="protein sequence ID" value="KAJ6847649.1"/>
    <property type="molecule type" value="Genomic_DNA"/>
</dbReference>
<keyword evidence="5" id="KW-0732">Signal</keyword>
<comment type="caution">
    <text evidence="7">The sequence shown here is derived from an EMBL/GenBank/DDBJ whole genome shotgun (WGS) entry which is preliminary data.</text>
</comment>
<dbReference type="InterPro" id="IPR011059">
    <property type="entry name" value="Metal-dep_hydrolase_composite"/>
</dbReference>
<comment type="catalytic activity">
    <reaction evidence="3">
        <text>5,6-dihydrouracil + H2O = 3-(carbamoylamino)propanoate + H(+)</text>
        <dbReference type="Rhea" id="RHEA:16121"/>
        <dbReference type="ChEBI" id="CHEBI:11892"/>
        <dbReference type="ChEBI" id="CHEBI:15377"/>
        <dbReference type="ChEBI" id="CHEBI:15378"/>
        <dbReference type="ChEBI" id="CHEBI:15901"/>
        <dbReference type="EC" id="3.5.2.2"/>
    </reaction>
</comment>
<dbReference type="AlphaFoldDB" id="A0AAX6E9Y8"/>
<dbReference type="InterPro" id="IPR006680">
    <property type="entry name" value="Amidohydro-rel"/>
</dbReference>
<gene>
    <name evidence="7" type="ORF">M6B38_200425</name>
    <name evidence="8" type="ORF">M6B38_276695</name>
</gene>
<dbReference type="GO" id="GO:0005829">
    <property type="term" value="C:cytosol"/>
    <property type="evidence" value="ECO:0007669"/>
    <property type="project" value="TreeGrafter"/>
</dbReference>
<organism evidence="7 9">
    <name type="scientific">Iris pallida</name>
    <name type="common">Sweet iris</name>
    <dbReference type="NCBI Taxonomy" id="29817"/>
    <lineage>
        <taxon>Eukaryota</taxon>
        <taxon>Viridiplantae</taxon>
        <taxon>Streptophyta</taxon>
        <taxon>Embryophyta</taxon>
        <taxon>Tracheophyta</taxon>
        <taxon>Spermatophyta</taxon>
        <taxon>Magnoliopsida</taxon>
        <taxon>Liliopsida</taxon>
        <taxon>Asparagales</taxon>
        <taxon>Iridaceae</taxon>
        <taxon>Iridoideae</taxon>
        <taxon>Irideae</taxon>
        <taxon>Iris</taxon>
    </lineage>
</organism>